<dbReference type="SUPFAM" id="SSF53850">
    <property type="entry name" value="Periplasmic binding protein-like II"/>
    <property type="match status" value="1"/>
</dbReference>
<organism evidence="2 3">
    <name type="scientific">Virgibacillus chiguensis</name>
    <dbReference type="NCBI Taxonomy" id="411959"/>
    <lineage>
        <taxon>Bacteria</taxon>
        <taxon>Bacillati</taxon>
        <taxon>Bacillota</taxon>
        <taxon>Bacilli</taxon>
        <taxon>Bacillales</taxon>
        <taxon>Bacillaceae</taxon>
        <taxon>Virgibacillus</taxon>
    </lineage>
</organism>
<dbReference type="AlphaFoldDB" id="A0A1M5QPC7"/>
<sequence length="343" mass="37865">MLYKNERVITLGKKWGLILVFVSMVTLIACSNNNKAVSGEWSPKESIEVVAPAGAGSGWDTTARMAAKIFEEEGMIEQDIGVVNKPGGGGAVGWAYVAEKAGNPHHMFIASPPIIDVPLNGQSQYDHNDFTPIANVIADYGAFAVRADSKWENLNDLFEDMKKDPSSVTIIGASSPGSMDHIQFVKIAKEAGVDIKKIKYVSEQDGGTLTALLNGSADVYSTGVAETIEQAKAGKIKVLGVTSEERLEGEVISEFPTVQEQGIDSYFVNWRGFFAPPDTDENAIDFYVSKFKELNESEAWKEIRKQYGWDEMFMYGEEYKDFLDEQKEESEQLLDELGILKNE</sequence>
<accession>A0A1M5QPC7</accession>
<evidence type="ECO:0000256" key="1">
    <source>
        <dbReference type="ARBA" id="ARBA00006987"/>
    </source>
</evidence>
<keyword evidence="3" id="KW-1185">Reference proteome</keyword>
<dbReference type="Gene3D" id="3.40.190.150">
    <property type="entry name" value="Bordetella uptake gene, domain 1"/>
    <property type="match status" value="1"/>
</dbReference>
<protein>
    <submittedName>
        <fullName evidence="2">Putative tricarboxylic transport membrane protein</fullName>
    </submittedName>
</protein>
<dbReference type="PROSITE" id="PS51257">
    <property type="entry name" value="PROKAR_LIPOPROTEIN"/>
    <property type="match status" value="1"/>
</dbReference>
<dbReference type="InterPro" id="IPR005064">
    <property type="entry name" value="BUG"/>
</dbReference>
<dbReference type="CDD" id="cd07012">
    <property type="entry name" value="PBP2_Bug_TTT"/>
    <property type="match status" value="1"/>
</dbReference>
<gene>
    <name evidence="2" type="ORF">SAMN05421807_104211</name>
</gene>
<dbReference type="EMBL" id="FQXD01000004">
    <property type="protein sequence ID" value="SHH15600.1"/>
    <property type="molecule type" value="Genomic_DNA"/>
</dbReference>
<dbReference type="PANTHER" id="PTHR42928:SF3">
    <property type="entry name" value="UPF0065 PROTEIN YFLP"/>
    <property type="match status" value="1"/>
</dbReference>
<evidence type="ECO:0000313" key="2">
    <source>
        <dbReference type="EMBL" id="SHH15600.1"/>
    </source>
</evidence>
<proteinExistence type="inferred from homology"/>
<dbReference type="Gene3D" id="3.40.190.10">
    <property type="entry name" value="Periplasmic binding protein-like II"/>
    <property type="match status" value="1"/>
</dbReference>
<dbReference type="InterPro" id="IPR042100">
    <property type="entry name" value="Bug_dom1"/>
</dbReference>
<name>A0A1M5QPC7_9BACI</name>
<dbReference type="PANTHER" id="PTHR42928">
    <property type="entry name" value="TRICARBOXYLATE-BINDING PROTEIN"/>
    <property type="match status" value="1"/>
</dbReference>
<comment type="similarity">
    <text evidence="1">Belongs to the UPF0065 (bug) family.</text>
</comment>
<dbReference type="Proteomes" id="UP000184079">
    <property type="component" value="Unassembled WGS sequence"/>
</dbReference>
<evidence type="ECO:0000313" key="3">
    <source>
        <dbReference type="Proteomes" id="UP000184079"/>
    </source>
</evidence>
<dbReference type="PIRSF" id="PIRSF017082">
    <property type="entry name" value="YflP"/>
    <property type="match status" value="1"/>
</dbReference>
<dbReference type="Pfam" id="PF03401">
    <property type="entry name" value="TctC"/>
    <property type="match status" value="1"/>
</dbReference>
<reference evidence="3" key="1">
    <citation type="submission" date="2016-11" db="EMBL/GenBank/DDBJ databases">
        <authorList>
            <person name="Varghese N."/>
            <person name="Submissions S."/>
        </authorList>
    </citation>
    <scope>NUCLEOTIDE SEQUENCE [LARGE SCALE GENOMIC DNA]</scope>
    <source>
        <strain evidence="3">CGMCC 1.6496</strain>
    </source>
</reference>